<evidence type="ECO:0000313" key="2">
    <source>
        <dbReference type="EnsemblMetazoa" id="GPAI033645-PA"/>
    </source>
</evidence>
<dbReference type="AlphaFoldDB" id="A0A1B0A3V0"/>
<keyword evidence="1" id="KW-0812">Transmembrane</keyword>
<proteinExistence type="predicted"/>
<accession>A0A1B0A3V0</accession>
<feature type="transmembrane region" description="Helical" evidence="1">
    <location>
        <begin position="327"/>
        <end position="348"/>
    </location>
</feature>
<sequence length="386" mass="44097">MANAIKQCYRNKFQEKISLWCAKKNDELFERQDLQEYSPHDRRVINSYYLDANDCKGPHGTGTGKYNVTAMWDQNLAVNNVIYALPPCISLIRRVEIHTFCTSNIVIYKGTLNQNKRPPCLLNSFLLPVSLSERPIIFVWLCLASVFQSSDFYIQLVPSLVVACRTDCGMVVNSAETVWARCPLAWCWFTGIRAGRDGHQRPLEYGDGGESLASLPSRLLGGIADYGFEENSGFLYRHLRFFISSPGDIFSRKVTSPTRTSLLSNLNWTIWPNSGNVKVSAVHLGYANSPQSKYDKHRSEDKLQFPERFPLRYRVDNQNTEIQECSMFVSGASCFCCWVIIITIMAMIDDMYKIIINFNEKRVKVAEGAFLEKMKNNNFDELLTKC</sequence>
<reference evidence="3" key="1">
    <citation type="submission" date="2014-03" db="EMBL/GenBank/DDBJ databases">
        <authorList>
            <person name="Aksoy S."/>
            <person name="Warren W."/>
            <person name="Wilson R.K."/>
        </authorList>
    </citation>
    <scope>NUCLEOTIDE SEQUENCE [LARGE SCALE GENOMIC DNA]</scope>
    <source>
        <strain evidence="3">IAEA</strain>
    </source>
</reference>
<keyword evidence="3" id="KW-1185">Reference proteome</keyword>
<evidence type="ECO:0000313" key="3">
    <source>
        <dbReference type="Proteomes" id="UP000092445"/>
    </source>
</evidence>
<dbReference type="VEuPathDB" id="VectorBase:GPAI033645"/>
<reference evidence="2" key="2">
    <citation type="submission" date="2020-05" db="UniProtKB">
        <authorList>
            <consortium name="EnsemblMetazoa"/>
        </authorList>
    </citation>
    <scope>IDENTIFICATION</scope>
    <source>
        <strain evidence="2">IAEA</strain>
    </source>
</reference>
<keyword evidence="1" id="KW-0472">Membrane</keyword>
<organism evidence="2 3">
    <name type="scientific">Glossina pallidipes</name>
    <name type="common">Tsetse fly</name>
    <dbReference type="NCBI Taxonomy" id="7398"/>
    <lineage>
        <taxon>Eukaryota</taxon>
        <taxon>Metazoa</taxon>
        <taxon>Ecdysozoa</taxon>
        <taxon>Arthropoda</taxon>
        <taxon>Hexapoda</taxon>
        <taxon>Insecta</taxon>
        <taxon>Pterygota</taxon>
        <taxon>Neoptera</taxon>
        <taxon>Endopterygota</taxon>
        <taxon>Diptera</taxon>
        <taxon>Brachycera</taxon>
        <taxon>Muscomorpha</taxon>
        <taxon>Hippoboscoidea</taxon>
        <taxon>Glossinidae</taxon>
        <taxon>Glossina</taxon>
    </lineage>
</organism>
<protein>
    <submittedName>
        <fullName evidence="2">Uncharacterized protein</fullName>
    </submittedName>
</protein>
<dbReference type="Proteomes" id="UP000092445">
    <property type="component" value="Unassembled WGS sequence"/>
</dbReference>
<name>A0A1B0A3V0_GLOPL</name>
<keyword evidence="1" id="KW-1133">Transmembrane helix</keyword>
<evidence type="ECO:0000256" key="1">
    <source>
        <dbReference type="SAM" id="Phobius"/>
    </source>
</evidence>
<dbReference type="EnsemblMetazoa" id="GPAI033645-RA">
    <property type="protein sequence ID" value="GPAI033645-PA"/>
    <property type="gene ID" value="GPAI033645"/>
</dbReference>